<dbReference type="EMBL" id="BTCL01000010">
    <property type="protein sequence ID" value="GMK45975.1"/>
    <property type="molecule type" value="Genomic_DNA"/>
</dbReference>
<evidence type="ECO:0000313" key="9">
    <source>
        <dbReference type="EMBL" id="GMK45975.1"/>
    </source>
</evidence>
<dbReference type="EC" id="4.3.2.1" evidence="2 6"/>
<evidence type="ECO:0000256" key="2">
    <source>
        <dbReference type="ARBA" id="ARBA00012338"/>
    </source>
</evidence>
<feature type="domain" description="Fumarate lyase N-terminal" evidence="7">
    <location>
        <begin position="112"/>
        <end position="317"/>
    </location>
</feature>
<dbReference type="InterPro" id="IPR008948">
    <property type="entry name" value="L-Aspartase-like"/>
</dbReference>
<comment type="subcellular location">
    <subcellularLocation>
        <location evidence="6">Cytoplasm</location>
    </subcellularLocation>
</comment>
<dbReference type="PRINTS" id="PR00145">
    <property type="entry name" value="ARGSUCLYASE"/>
</dbReference>
<dbReference type="Proteomes" id="UP001285921">
    <property type="component" value="Unassembled WGS sequence"/>
</dbReference>
<dbReference type="SUPFAM" id="SSF48557">
    <property type="entry name" value="L-aspartase-like"/>
    <property type="match status" value="1"/>
</dbReference>
<organism evidence="9 10">
    <name type="scientific">Paenibacillus glycanilyticus</name>
    <dbReference type="NCBI Taxonomy" id="126569"/>
    <lineage>
        <taxon>Bacteria</taxon>
        <taxon>Bacillati</taxon>
        <taxon>Bacillota</taxon>
        <taxon>Bacilli</taxon>
        <taxon>Bacillales</taxon>
        <taxon>Paenibacillaceae</taxon>
        <taxon>Paenibacillus</taxon>
    </lineage>
</organism>
<keyword evidence="3 6" id="KW-0055">Arginine biosynthesis</keyword>
<accession>A0ABQ6NPG3</accession>
<name>A0ABQ6NPG3_9BACL</name>
<dbReference type="Gene3D" id="1.10.275.10">
    <property type="entry name" value="Fumarase/aspartase (N-terminal domain)"/>
    <property type="match status" value="1"/>
</dbReference>
<dbReference type="GO" id="GO:0016829">
    <property type="term" value="F:lyase activity"/>
    <property type="evidence" value="ECO:0007669"/>
    <property type="project" value="UniProtKB-KW"/>
</dbReference>
<feature type="domain" description="Argininosuccinate lyase C-terminal" evidence="8">
    <location>
        <begin position="382"/>
        <end position="458"/>
    </location>
</feature>
<dbReference type="InterPro" id="IPR009049">
    <property type="entry name" value="Argininosuccinate_lyase"/>
</dbReference>
<dbReference type="InterPro" id="IPR000362">
    <property type="entry name" value="Fumarate_lyase_fam"/>
</dbReference>
<gene>
    <name evidence="6" type="primary">argH</name>
    <name evidence="9" type="ORF">PghCCS26_31030</name>
</gene>
<protein>
    <recommendedName>
        <fullName evidence="2 6">Argininosuccinate lyase</fullName>
        <shortName evidence="6">ASAL</shortName>
        <ecNumber evidence="2 6">4.3.2.1</ecNumber>
    </recommendedName>
    <alternativeName>
        <fullName evidence="6">Arginosuccinase</fullName>
    </alternativeName>
</protein>
<evidence type="ECO:0000313" key="10">
    <source>
        <dbReference type="Proteomes" id="UP001285921"/>
    </source>
</evidence>
<dbReference type="NCBIfam" id="TIGR00838">
    <property type="entry name" value="argH"/>
    <property type="match status" value="1"/>
</dbReference>
<dbReference type="Pfam" id="PF14698">
    <property type="entry name" value="ASL_C2"/>
    <property type="match status" value="1"/>
</dbReference>
<comment type="similarity">
    <text evidence="6">Belongs to the lyase 1 family. Argininosuccinate lyase subfamily.</text>
</comment>
<dbReference type="Gene3D" id="1.10.40.30">
    <property type="entry name" value="Fumarase/aspartase (C-terminal domain)"/>
    <property type="match status" value="1"/>
</dbReference>
<evidence type="ECO:0000256" key="4">
    <source>
        <dbReference type="ARBA" id="ARBA00022605"/>
    </source>
</evidence>
<dbReference type="PANTHER" id="PTHR43814">
    <property type="entry name" value="ARGININOSUCCINATE LYASE"/>
    <property type="match status" value="1"/>
</dbReference>
<evidence type="ECO:0000256" key="3">
    <source>
        <dbReference type="ARBA" id="ARBA00022571"/>
    </source>
</evidence>
<keyword evidence="6" id="KW-0963">Cytoplasm</keyword>
<dbReference type="InterPro" id="IPR022761">
    <property type="entry name" value="Fumarate_lyase_N"/>
</dbReference>
<evidence type="ECO:0000256" key="5">
    <source>
        <dbReference type="ARBA" id="ARBA00023239"/>
    </source>
</evidence>
<evidence type="ECO:0000259" key="7">
    <source>
        <dbReference type="Pfam" id="PF00206"/>
    </source>
</evidence>
<dbReference type="Gene3D" id="1.20.200.10">
    <property type="entry name" value="Fumarase/aspartase (Central domain)"/>
    <property type="match status" value="1"/>
</dbReference>
<keyword evidence="5 6" id="KW-0456">Lyase</keyword>
<sequence length="534" mass="58965">MEDRIMQIGVKLMPDARQRQREEGDTFPGRTYAEVVLEPAYEQAKKELLGPMIAVSKAHLIMLEEQGLVAEEDAAVIAQALQNLDLKKLENGHYTGEFEDLFFEVEHELEHLGGETTGHLHLARSRNDMGIAIYRIVLRAKLLTLIASGLELQERLIDFAEEHAETLMIGYTHTQQAQPTTVGHYIAAVSDSLTRDVRRLRAAYANCNRSSLGAAALTTTGFAISRERTAELLGFDETIANAYDAVSGTDYVLEIASSVSIAAVNLGRFVQELLLWGTQEFAAIRVAAPYVQISSIMPQKRNPVSVEHLRSLLSSCVGDANTVLSMVHNTPFGDIVDTEDDLQPYAWRSLRTLDSAYRLLARIIETLEVDREVLRQRAEMSYATVTELADTLVRKEGLGFRTAHAIVAEFVHTAVSAGLSVKELTVAGLDEAAKSITGRPISLTSEDLRQALDPEHFVGIRSVPGGPSPGELRRALAVQTSTRKQAEEWAERTRDFIDSKLKILDQMLTERHCRPYHPLGNVADLSAKGGRNGV</sequence>
<dbReference type="PANTHER" id="PTHR43814:SF1">
    <property type="entry name" value="ARGININOSUCCINATE LYASE"/>
    <property type="match status" value="1"/>
</dbReference>
<dbReference type="CDD" id="cd01359">
    <property type="entry name" value="Argininosuccinate_lyase"/>
    <property type="match status" value="1"/>
</dbReference>
<dbReference type="InterPro" id="IPR024083">
    <property type="entry name" value="Fumarase/histidase_N"/>
</dbReference>
<dbReference type="PRINTS" id="PR00149">
    <property type="entry name" value="FUMRATELYASE"/>
</dbReference>
<evidence type="ECO:0000259" key="8">
    <source>
        <dbReference type="Pfam" id="PF14698"/>
    </source>
</evidence>
<dbReference type="HAMAP" id="MF_00006">
    <property type="entry name" value="Arg_succ_lyase"/>
    <property type="match status" value="1"/>
</dbReference>
<evidence type="ECO:0000256" key="1">
    <source>
        <dbReference type="ARBA" id="ARBA00004941"/>
    </source>
</evidence>
<comment type="catalytic activity">
    <reaction evidence="6">
        <text>2-(N(omega)-L-arginino)succinate = fumarate + L-arginine</text>
        <dbReference type="Rhea" id="RHEA:24020"/>
        <dbReference type="ChEBI" id="CHEBI:29806"/>
        <dbReference type="ChEBI" id="CHEBI:32682"/>
        <dbReference type="ChEBI" id="CHEBI:57472"/>
        <dbReference type="EC" id="4.3.2.1"/>
    </reaction>
</comment>
<proteinExistence type="inferred from homology"/>
<comment type="caution">
    <text evidence="9">The sequence shown here is derived from an EMBL/GenBank/DDBJ whole genome shotgun (WGS) entry which is preliminary data.</text>
</comment>
<evidence type="ECO:0000256" key="6">
    <source>
        <dbReference type="HAMAP-Rule" id="MF_00006"/>
    </source>
</evidence>
<dbReference type="Pfam" id="PF00206">
    <property type="entry name" value="Lyase_1"/>
    <property type="match status" value="1"/>
</dbReference>
<dbReference type="InterPro" id="IPR029419">
    <property type="entry name" value="Arg_succ_lyase_C"/>
</dbReference>
<keyword evidence="10" id="KW-1185">Reference proteome</keyword>
<reference evidence="9 10" key="1">
    <citation type="submission" date="2023-05" db="EMBL/GenBank/DDBJ databases">
        <title>Draft genome of Paenibacillus sp. CCS26.</title>
        <authorList>
            <person name="Akita H."/>
            <person name="Shinto Y."/>
            <person name="Kimura Z."/>
        </authorList>
    </citation>
    <scope>NUCLEOTIDE SEQUENCE [LARGE SCALE GENOMIC DNA]</scope>
    <source>
        <strain evidence="9 10">CCS26</strain>
    </source>
</reference>
<keyword evidence="4 6" id="KW-0028">Amino-acid biosynthesis</keyword>
<comment type="pathway">
    <text evidence="1 6">Amino-acid biosynthesis; L-arginine biosynthesis; L-arginine from L-ornithine and carbamoyl phosphate: step 3/3.</text>
</comment>